<keyword evidence="2" id="KW-0808">Transferase</keyword>
<dbReference type="PANTHER" id="PTHR43305:SF1">
    <property type="entry name" value="FAMILY N-ACETYLTRANSFERASE, PUTATIVE (AFU_ORTHOLOGUE AFUA_2G01380)-RELATED"/>
    <property type="match status" value="1"/>
</dbReference>
<accession>A0A4R2KZ83</accession>
<dbReference type="GO" id="GO:0016747">
    <property type="term" value="F:acyltransferase activity, transferring groups other than amino-acyl groups"/>
    <property type="evidence" value="ECO:0007669"/>
    <property type="project" value="InterPro"/>
</dbReference>
<dbReference type="EMBL" id="SLWY01000020">
    <property type="protein sequence ID" value="TCO79233.1"/>
    <property type="molecule type" value="Genomic_DNA"/>
</dbReference>
<keyword evidence="3" id="KW-1185">Reference proteome</keyword>
<protein>
    <submittedName>
        <fullName evidence="2">Acetyltransferase (GNAT) family protein</fullName>
    </submittedName>
</protein>
<dbReference type="SUPFAM" id="SSF55729">
    <property type="entry name" value="Acyl-CoA N-acyltransferases (Nat)"/>
    <property type="match status" value="1"/>
</dbReference>
<reference evidence="2 3" key="1">
    <citation type="submission" date="2019-03" db="EMBL/GenBank/DDBJ databases">
        <title>Genomic Encyclopedia of Type Strains, Phase IV (KMG-IV): sequencing the most valuable type-strain genomes for metagenomic binning, comparative biology and taxonomic classification.</title>
        <authorList>
            <person name="Goeker M."/>
        </authorList>
    </citation>
    <scope>NUCLEOTIDE SEQUENCE [LARGE SCALE GENOMIC DNA]</scope>
    <source>
        <strain evidence="2 3">DSM 25287</strain>
    </source>
</reference>
<dbReference type="InterPro" id="IPR000182">
    <property type="entry name" value="GNAT_dom"/>
</dbReference>
<dbReference type="OrthoDB" id="9805924at2"/>
<comment type="caution">
    <text evidence="2">The sequence shown here is derived from an EMBL/GenBank/DDBJ whole genome shotgun (WGS) entry which is preliminary data.</text>
</comment>
<dbReference type="Proteomes" id="UP000295765">
    <property type="component" value="Unassembled WGS sequence"/>
</dbReference>
<evidence type="ECO:0000313" key="3">
    <source>
        <dbReference type="Proteomes" id="UP000295765"/>
    </source>
</evidence>
<dbReference type="Pfam" id="PF00583">
    <property type="entry name" value="Acetyltransf_1"/>
    <property type="match status" value="1"/>
</dbReference>
<dbReference type="PROSITE" id="PS51186">
    <property type="entry name" value="GNAT"/>
    <property type="match status" value="1"/>
</dbReference>
<dbReference type="InterPro" id="IPR052777">
    <property type="entry name" value="Acetyltransferase_Enz"/>
</dbReference>
<dbReference type="AlphaFoldDB" id="A0A4R2KZ83"/>
<dbReference type="PANTHER" id="PTHR43305">
    <property type="entry name" value="FAMILY N-ACETYLTRANSFERASE, PUTATIVE (AFU_ORTHOLOGUE AFUA_2G01380)-RELATED"/>
    <property type="match status" value="1"/>
</dbReference>
<proteinExistence type="predicted"/>
<sequence>MTSSGAARHRCIYEARFPDDLARVRALFEEYAAGLGIDLGFQGFAEELAGLPGRYARPTGGVWLAVAGDAVVGCIALRPLDAERAEVKRLYVRPALRGSGAGRALAERALAAAAGAGYRRVLLDTLPSMTGAIALYRSLGFAEVAAYYHNPVPDTLYLGRELP</sequence>
<feature type="domain" description="N-acetyltransferase" evidence="1">
    <location>
        <begin position="11"/>
        <end position="163"/>
    </location>
</feature>
<evidence type="ECO:0000259" key="1">
    <source>
        <dbReference type="PROSITE" id="PS51186"/>
    </source>
</evidence>
<dbReference type="Gene3D" id="3.40.630.30">
    <property type="match status" value="1"/>
</dbReference>
<evidence type="ECO:0000313" key="2">
    <source>
        <dbReference type="EMBL" id="TCO79233.1"/>
    </source>
</evidence>
<dbReference type="RefSeq" id="WP_132544758.1">
    <property type="nucleotide sequence ID" value="NZ_SLWY01000020.1"/>
</dbReference>
<gene>
    <name evidence="2" type="ORF">EV699_12011</name>
</gene>
<dbReference type="CDD" id="cd04301">
    <property type="entry name" value="NAT_SF"/>
    <property type="match status" value="1"/>
</dbReference>
<name>A0A4R2KZ83_9GAMM</name>
<dbReference type="InterPro" id="IPR016181">
    <property type="entry name" value="Acyl_CoA_acyltransferase"/>
</dbReference>
<organism evidence="2 3">
    <name type="scientific">Plasticicumulans lactativorans</name>
    <dbReference type="NCBI Taxonomy" id="1133106"/>
    <lineage>
        <taxon>Bacteria</taxon>
        <taxon>Pseudomonadati</taxon>
        <taxon>Pseudomonadota</taxon>
        <taxon>Gammaproteobacteria</taxon>
        <taxon>Candidatus Competibacteraceae</taxon>
        <taxon>Plasticicumulans</taxon>
    </lineage>
</organism>